<dbReference type="CDD" id="cd00130">
    <property type="entry name" value="PAS"/>
    <property type="match status" value="1"/>
</dbReference>
<evidence type="ECO:0000313" key="5">
    <source>
        <dbReference type="EMBL" id="BCX50401.1"/>
    </source>
</evidence>
<dbReference type="Gene3D" id="1.10.10.60">
    <property type="entry name" value="Homeodomain-like"/>
    <property type="match status" value="2"/>
</dbReference>
<dbReference type="Pfam" id="PF08448">
    <property type="entry name" value="PAS_4"/>
    <property type="match status" value="1"/>
</dbReference>
<dbReference type="SUPFAM" id="SSF55785">
    <property type="entry name" value="PYP-like sensor domain (PAS domain)"/>
    <property type="match status" value="1"/>
</dbReference>
<evidence type="ECO:0000256" key="2">
    <source>
        <dbReference type="ARBA" id="ARBA00023125"/>
    </source>
</evidence>
<reference evidence="5 6" key="1">
    <citation type="submission" date="2021-06" db="EMBL/GenBank/DDBJ databases">
        <title>Complete genome of Haloferula helveola possessing various polysaccharide degrading enzymes.</title>
        <authorList>
            <person name="Takami H."/>
            <person name="Huang C."/>
            <person name="Hamasaki K."/>
        </authorList>
    </citation>
    <scope>NUCLEOTIDE SEQUENCE [LARGE SCALE GENOMIC DNA]</scope>
    <source>
        <strain evidence="5 6">CN-1</strain>
    </source>
</reference>
<dbReference type="SMART" id="SM00342">
    <property type="entry name" value="HTH_ARAC"/>
    <property type="match status" value="1"/>
</dbReference>
<dbReference type="PRINTS" id="PR00032">
    <property type="entry name" value="HTHARAC"/>
</dbReference>
<dbReference type="EMBL" id="AP024702">
    <property type="protein sequence ID" value="BCX50401.1"/>
    <property type="molecule type" value="Genomic_DNA"/>
</dbReference>
<dbReference type="InterPro" id="IPR020449">
    <property type="entry name" value="Tscrpt_reg_AraC-type_HTH"/>
</dbReference>
<keyword evidence="2" id="KW-0238">DNA-binding</keyword>
<dbReference type="PANTHER" id="PTHR46796:SF13">
    <property type="entry name" value="HTH-TYPE TRANSCRIPTIONAL ACTIVATOR RHAS"/>
    <property type="match status" value="1"/>
</dbReference>
<name>A0ABN6H9Q0_9BACT</name>
<dbReference type="InterPro" id="IPR000014">
    <property type="entry name" value="PAS"/>
</dbReference>
<dbReference type="InterPro" id="IPR018060">
    <property type="entry name" value="HTH_AraC"/>
</dbReference>
<protein>
    <submittedName>
        <fullName evidence="5">Transcriptional regulator</fullName>
    </submittedName>
</protein>
<keyword evidence="1" id="KW-0805">Transcription regulation</keyword>
<dbReference type="Gene3D" id="3.30.450.20">
    <property type="entry name" value="PAS domain"/>
    <property type="match status" value="1"/>
</dbReference>
<keyword evidence="6" id="KW-1185">Reference proteome</keyword>
<evidence type="ECO:0000256" key="1">
    <source>
        <dbReference type="ARBA" id="ARBA00023015"/>
    </source>
</evidence>
<dbReference type="Proteomes" id="UP001374893">
    <property type="component" value="Chromosome"/>
</dbReference>
<evidence type="ECO:0000313" key="6">
    <source>
        <dbReference type="Proteomes" id="UP001374893"/>
    </source>
</evidence>
<gene>
    <name evidence="5" type="ORF">HAHE_43090</name>
</gene>
<accession>A0ABN6H9Q0</accession>
<sequence length="252" mass="28547">MSEAAREWLESLRPGGVRALFDTLPGLLYFAKDTEFRIMSGNRAFAQRCGFSTVSEMIGRSDLEIFPLELAEKYREDDRKVMESGEGMIGIVELFPNSIGEPEWFVTDKIPLFTRTGEVAGVCGTVRSYEGARAELQPYLDLLPATDYLKHNYAEKVSMNSLARMVGMSVRQMERRFRAAFKLSPSRYIQRLRILKACDLLVSSNLQVTEIALELGFYDHSAFSKKFSELMGMSPRAYRKRHSQSRGGHEGG</sequence>
<dbReference type="SUPFAM" id="SSF46689">
    <property type="entry name" value="Homeodomain-like"/>
    <property type="match status" value="2"/>
</dbReference>
<dbReference type="PANTHER" id="PTHR46796">
    <property type="entry name" value="HTH-TYPE TRANSCRIPTIONAL ACTIVATOR RHAS-RELATED"/>
    <property type="match status" value="1"/>
</dbReference>
<dbReference type="InterPro" id="IPR013656">
    <property type="entry name" value="PAS_4"/>
</dbReference>
<dbReference type="InterPro" id="IPR018062">
    <property type="entry name" value="HTH_AraC-typ_CS"/>
</dbReference>
<dbReference type="RefSeq" id="WP_338687421.1">
    <property type="nucleotide sequence ID" value="NZ_AP024702.1"/>
</dbReference>
<organism evidence="5 6">
    <name type="scientific">Haloferula helveola</name>
    <dbReference type="NCBI Taxonomy" id="490095"/>
    <lineage>
        <taxon>Bacteria</taxon>
        <taxon>Pseudomonadati</taxon>
        <taxon>Verrucomicrobiota</taxon>
        <taxon>Verrucomicrobiia</taxon>
        <taxon>Verrucomicrobiales</taxon>
        <taxon>Verrucomicrobiaceae</taxon>
        <taxon>Haloferula</taxon>
    </lineage>
</organism>
<dbReference type="InterPro" id="IPR009057">
    <property type="entry name" value="Homeodomain-like_sf"/>
</dbReference>
<dbReference type="PROSITE" id="PS00041">
    <property type="entry name" value="HTH_ARAC_FAMILY_1"/>
    <property type="match status" value="1"/>
</dbReference>
<evidence type="ECO:0000256" key="3">
    <source>
        <dbReference type="ARBA" id="ARBA00023163"/>
    </source>
</evidence>
<evidence type="ECO:0000259" key="4">
    <source>
        <dbReference type="PROSITE" id="PS01124"/>
    </source>
</evidence>
<dbReference type="Pfam" id="PF12833">
    <property type="entry name" value="HTH_18"/>
    <property type="match status" value="1"/>
</dbReference>
<keyword evidence="3" id="KW-0804">Transcription</keyword>
<feature type="domain" description="HTH araC/xylS-type" evidence="4">
    <location>
        <begin position="143"/>
        <end position="241"/>
    </location>
</feature>
<dbReference type="PROSITE" id="PS01124">
    <property type="entry name" value="HTH_ARAC_FAMILY_2"/>
    <property type="match status" value="1"/>
</dbReference>
<proteinExistence type="predicted"/>
<dbReference type="InterPro" id="IPR035965">
    <property type="entry name" value="PAS-like_dom_sf"/>
</dbReference>
<dbReference type="InterPro" id="IPR050204">
    <property type="entry name" value="AraC_XylS_family_regulators"/>
</dbReference>